<evidence type="ECO:0000256" key="5">
    <source>
        <dbReference type="PROSITE-ProRule" id="PRU00169"/>
    </source>
</evidence>
<evidence type="ECO:0000256" key="3">
    <source>
        <dbReference type="ARBA" id="ARBA00023125"/>
    </source>
</evidence>
<dbReference type="PROSITE" id="PS50043">
    <property type="entry name" value="HTH_LUXR_2"/>
    <property type="match status" value="1"/>
</dbReference>
<dbReference type="SMART" id="SM00448">
    <property type="entry name" value="REC"/>
    <property type="match status" value="1"/>
</dbReference>
<dbReference type="Gene3D" id="1.10.10.10">
    <property type="entry name" value="Winged helix-like DNA-binding domain superfamily/Winged helix DNA-binding domain"/>
    <property type="match status" value="1"/>
</dbReference>
<dbReference type="InterPro" id="IPR039420">
    <property type="entry name" value="WalR-like"/>
</dbReference>
<sequence length="238" mass="25858">MRVIVAEDGVMRGLLVEYLLGHGIEVIGQAATTQELLGLVDADPPQLVTVDFGMPRRLGTIPEYGAGLDAAKEIRRRHPHVAILALSQYTELSWAQEILSLGTAVGYQLKDRVGTPDQLLVTMREVAEGAVRIDGKLTGPLLRPAHKDDPLRNLSKRQREILELIAQGWSNHSIGKQLCLTESTVEGHVTLILRSLGIVVRPPDGGEPEINGRVMAVLEFLKPGLSPSPGRQVGIRDA</sequence>
<dbReference type="PANTHER" id="PTHR43214">
    <property type="entry name" value="TWO-COMPONENT RESPONSE REGULATOR"/>
    <property type="match status" value="1"/>
</dbReference>
<dbReference type="Pfam" id="PF00196">
    <property type="entry name" value="GerE"/>
    <property type="match status" value="1"/>
</dbReference>
<dbReference type="SMART" id="SM00421">
    <property type="entry name" value="HTH_LUXR"/>
    <property type="match status" value="1"/>
</dbReference>
<accession>A0A3E0H0S8</accession>
<reference evidence="8 9" key="1">
    <citation type="submission" date="2018-08" db="EMBL/GenBank/DDBJ databases">
        <title>Genomic Encyclopedia of Archaeal and Bacterial Type Strains, Phase II (KMG-II): from individual species to whole genera.</title>
        <authorList>
            <person name="Goeker M."/>
        </authorList>
    </citation>
    <scope>NUCLEOTIDE SEQUENCE [LARGE SCALE GENOMIC DNA]</scope>
    <source>
        <strain evidence="8 9">DSM 45791</strain>
    </source>
</reference>
<dbReference type="InterPro" id="IPR036388">
    <property type="entry name" value="WH-like_DNA-bd_sf"/>
</dbReference>
<feature type="domain" description="Response regulatory" evidence="7">
    <location>
        <begin position="2"/>
        <end position="125"/>
    </location>
</feature>
<dbReference type="Proteomes" id="UP000256269">
    <property type="component" value="Unassembled WGS sequence"/>
</dbReference>
<dbReference type="InterPro" id="IPR016032">
    <property type="entry name" value="Sig_transdc_resp-reg_C-effctor"/>
</dbReference>
<dbReference type="InterPro" id="IPR000792">
    <property type="entry name" value="Tscrpt_reg_LuxR_C"/>
</dbReference>
<dbReference type="PANTHER" id="PTHR43214:SF24">
    <property type="entry name" value="TRANSCRIPTIONAL REGULATORY PROTEIN NARL-RELATED"/>
    <property type="match status" value="1"/>
</dbReference>
<dbReference type="InterPro" id="IPR058245">
    <property type="entry name" value="NreC/VraR/RcsB-like_REC"/>
</dbReference>
<dbReference type="Pfam" id="PF00072">
    <property type="entry name" value="Response_reg"/>
    <property type="match status" value="1"/>
</dbReference>
<proteinExistence type="predicted"/>
<evidence type="ECO:0000313" key="9">
    <source>
        <dbReference type="Proteomes" id="UP000256269"/>
    </source>
</evidence>
<dbReference type="SUPFAM" id="SSF46894">
    <property type="entry name" value="C-terminal effector domain of the bipartite response regulators"/>
    <property type="match status" value="1"/>
</dbReference>
<keyword evidence="3 8" id="KW-0238">DNA-binding</keyword>
<dbReference type="PRINTS" id="PR00038">
    <property type="entry name" value="HTHLUXR"/>
</dbReference>
<keyword evidence="1 5" id="KW-0597">Phosphoprotein</keyword>
<dbReference type="GO" id="GO:0003677">
    <property type="term" value="F:DNA binding"/>
    <property type="evidence" value="ECO:0007669"/>
    <property type="project" value="UniProtKB-KW"/>
</dbReference>
<dbReference type="InterPro" id="IPR011006">
    <property type="entry name" value="CheY-like_superfamily"/>
</dbReference>
<evidence type="ECO:0000259" key="7">
    <source>
        <dbReference type="PROSITE" id="PS50110"/>
    </source>
</evidence>
<dbReference type="CDD" id="cd17535">
    <property type="entry name" value="REC_NarL-like"/>
    <property type="match status" value="1"/>
</dbReference>
<gene>
    <name evidence="8" type="ORF">BCF44_1165</name>
</gene>
<feature type="modified residue" description="4-aspartylphosphate" evidence="5">
    <location>
        <position position="51"/>
    </location>
</feature>
<dbReference type="EMBL" id="QUNO01000016">
    <property type="protein sequence ID" value="REH36136.1"/>
    <property type="molecule type" value="Genomic_DNA"/>
</dbReference>
<dbReference type="InterPro" id="IPR001789">
    <property type="entry name" value="Sig_transdc_resp-reg_receiver"/>
</dbReference>
<comment type="caution">
    <text evidence="8">The sequence shown here is derived from an EMBL/GenBank/DDBJ whole genome shotgun (WGS) entry which is preliminary data.</text>
</comment>
<keyword evidence="9" id="KW-1185">Reference proteome</keyword>
<evidence type="ECO:0000313" key="8">
    <source>
        <dbReference type="EMBL" id="REH36136.1"/>
    </source>
</evidence>
<dbReference type="GO" id="GO:0000160">
    <property type="term" value="P:phosphorelay signal transduction system"/>
    <property type="evidence" value="ECO:0007669"/>
    <property type="project" value="InterPro"/>
</dbReference>
<feature type="domain" description="HTH luxR-type" evidence="6">
    <location>
        <begin position="147"/>
        <end position="212"/>
    </location>
</feature>
<keyword evidence="4" id="KW-0804">Transcription</keyword>
<dbReference type="AlphaFoldDB" id="A0A3E0H0S8"/>
<evidence type="ECO:0000256" key="2">
    <source>
        <dbReference type="ARBA" id="ARBA00023015"/>
    </source>
</evidence>
<dbReference type="CDD" id="cd06170">
    <property type="entry name" value="LuxR_C_like"/>
    <property type="match status" value="1"/>
</dbReference>
<dbReference type="RefSeq" id="WP_116179453.1">
    <property type="nucleotide sequence ID" value="NZ_CP144375.1"/>
</dbReference>
<evidence type="ECO:0000256" key="4">
    <source>
        <dbReference type="ARBA" id="ARBA00023163"/>
    </source>
</evidence>
<organism evidence="8 9">
    <name type="scientific">Kutzneria buriramensis</name>
    <dbReference type="NCBI Taxonomy" id="1045776"/>
    <lineage>
        <taxon>Bacteria</taxon>
        <taxon>Bacillati</taxon>
        <taxon>Actinomycetota</taxon>
        <taxon>Actinomycetes</taxon>
        <taxon>Pseudonocardiales</taxon>
        <taxon>Pseudonocardiaceae</taxon>
        <taxon>Kutzneria</taxon>
    </lineage>
</organism>
<name>A0A3E0H0S8_9PSEU</name>
<evidence type="ECO:0000259" key="6">
    <source>
        <dbReference type="PROSITE" id="PS50043"/>
    </source>
</evidence>
<dbReference type="OrthoDB" id="3519926at2"/>
<dbReference type="GO" id="GO:0006355">
    <property type="term" value="P:regulation of DNA-templated transcription"/>
    <property type="evidence" value="ECO:0007669"/>
    <property type="project" value="InterPro"/>
</dbReference>
<keyword evidence="2" id="KW-0805">Transcription regulation</keyword>
<evidence type="ECO:0000256" key="1">
    <source>
        <dbReference type="ARBA" id="ARBA00022553"/>
    </source>
</evidence>
<dbReference type="PROSITE" id="PS50110">
    <property type="entry name" value="RESPONSE_REGULATORY"/>
    <property type="match status" value="1"/>
</dbReference>
<protein>
    <submittedName>
        <fullName evidence="8">DNA-binding NarL/FixJ family response regulator</fullName>
    </submittedName>
</protein>
<dbReference type="Gene3D" id="3.40.50.2300">
    <property type="match status" value="1"/>
</dbReference>
<dbReference type="SUPFAM" id="SSF52172">
    <property type="entry name" value="CheY-like"/>
    <property type="match status" value="1"/>
</dbReference>